<accession>A0A8J2LVX6</accession>
<proteinExistence type="predicted"/>
<evidence type="ECO:0000313" key="1">
    <source>
        <dbReference type="EMBL" id="CAG7829625.1"/>
    </source>
</evidence>
<reference evidence="1" key="1">
    <citation type="submission" date="2021-06" db="EMBL/GenBank/DDBJ databases">
        <authorList>
            <person name="Hodson N. C."/>
            <person name="Mongue J. A."/>
            <person name="Jaron S. K."/>
        </authorList>
    </citation>
    <scope>NUCLEOTIDE SEQUENCE</scope>
</reference>
<dbReference type="AlphaFoldDB" id="A0A8J2LVX6"/>
<name>A0A8J2LVX6_9HEXA</name>
<sequence>MERHVKTGTDRNEDRCVEMPSLVFSILVKSSEDVDFLKICRLVCKEWNYQASAALQAYSLVRLEEDDVDRVRKFNNLLLNGRISALPSPFQNFNVEASSLSDDTFNGLINLPFFTISKFSIFTSDARVLDPMKFEALFESKGATMTDVLFTDTHEDHNAMWELSLRNKYLMVEDDCDPRCVHKENFMKFFRKEGIIEEITIDICDSELLIAMLTPDRIKNVTKLDLKILGREIWEIVGAYVMPRLKNLRIFYEDYHCLEFLTNAASTLEELEIEFANLNLFPVLPKLKQIRFRDWRDEFGLFSPATFPILEHVELSVSEPIETFLPKTGFHPHDKVKTVVISLTSYIDNPIIPHFHVLMDYLKCQFPNATSLQLLKIPVIETSTFLAIHNAFPGLQEIWLDGETSFTLMSGSDKKMVTDYLEYGLDIQHIPRKCSILSFLKLEKLVLTSDWRNCVTNDMVTYCLSKIPSLKTISFHWNEALTVQEVRDCLGHLQKIIILNGAAFQEIMEELRKSLPGIIVEDGQDDT</sequence>
<dbReference type="EMBL" id="CAJVCH010552324">
    <property type="protein sequence ID" value="CAG7829625.1"/>
    <property type="molecule type" value="Genomic_DNA"/>
</dbReference>
<gene>
    <name evidence="1" type="ORF">AFUS01_LOCUS39482</name>
</gene>
<keyword evidence="2" id="KW-1185">Reference proteome</keyword>
<protein>
    <submittedName>
        <fullName evidence="1">Uncharacterized protein</fullName>
    </submittedName>
</protein>
<evidence type="ECO:0000313" key="2">
    <source>
        <dbReference type="Proteomes" id="UP000708208"/>
    </source>
</evidence>
<comment type="caution">
    <text evidence="1">The sequence shown here is derived from an EMBL/GenBank/DDBJ whole genome shotgun (WGS) entry which is preliminary data.</text>
</comment>
<dbReference type="Proteomes" id="UP000708208">
    <property type="component" value="Unassembled WGS sequence"/>
</dbReference>
<organism evidence="1 2">
    <name type="scientific">Allacma fusca</name>
    <dbReference type="NCBI Taxonomy" id="39272"/>
    <lineage>
        <taxon>Eukaryota</taxon>
        <taxon>Metazoa</taxon>
        <taxon>Ecdysozoa</taxon>
        <taxon>Arthropoda</taxon>
        <taxon>Hexapoda</taxon>
        <taxon>Collembola</taxon>
        <taxon>Symphypleona</taxon>
        <taxon>Sminthuridae</taxon>
        <taxon>Allacma</taxon>
    </lineage>
</organism>